<evidence type="ECO:0008006" key="4">
    <source>
        <dbReference type="Google" id="ProtNLM"/>
    </source>
</evidence>
<dbReference type="Pfam" id="PF18758">
    <property type="entry name" value="KDZ"/>
    <property type="match status" value="1"/>
</dbReference>
<dbReference type="InterPro" id="IPR040521">
    <property type="entry name" value="KDZ"/>
</dbReference>
<dbReference type="PANTHER" id="PTHR33096">
    <property type="entry name" value="CXC2 DOMAIN-CONTAINING PROTEIN"/>
    <property type="match status" value="1"/>
</dbReference>
<dbReference type="AlphaFoldDB" id="A0A4S8KX65"/>
<dbReference type="PANTHER" id="PTHR33096:SF1">
    <property type="entry name" value="CXC1-LIKE CYSTEINE CLUSTER ASSOCIATED WITH KDZ TRANSPOSASES DOMAIN-CONTAINING PROTEIN"/>
    <property type="match status" value="1"/>
</dbReference>
<feature type="region of interest" description="Disordered" evidence="1">
    <location>
        <begin position="391"/>
        <end position="415"/>
    </location>
</feature>
<accession>A0A4S8KX65</accession>
<name>A0A4S8KX65_DENBC</name>
<dbReference type="OrthoDB" id="3364670at2759"/>
<feature type="region of interest" description="Disordered" evidence="1">
    <location>
        <begin position="289"/>
        <end position="317"/>
    </location>
</feature>
<evidence type="ECO:0000313" key="2">
    <source>
        <dbReference type="EMBL" id="THU80594.1"/>
    </source>
</evidence>
<gene>
    <name evidence="2" type="ORF">K435DRAFT_874226</name>
</gene>
<sequence>MYPRLHRTPSPVRPPSLEVHETVIPRGRERDDTNPQVYLSYGRALWQDPHASSFNSSPTRSAARNNSYIGSMPPEVVASPSKHALKRQQLLKRWESLIPTLIPGYMELLRNTNNLRLLPALDVIQERCTCCQSSRELTIEIVRFNKYESVKLWASDCNPAANQLIRSGLFPCAPKRPTLAVDIHMLDFVNRLFLRVSPNHTAWCGAVEDYLQFQGYKLQGQDPLRRRFGNALHWFNSLQAATEQHIHSLLLHSRTLLLEGRGAPDRVPGEGDELPRVRRRAMVEEVEDEELLSGAYSRKRTRDDDNDDEACTPQNLSRPSEYLRGRCPVCFGGQFDPEIDRLNWTDVIVCLDACFTQRHNSQPRDPARRHPDSFFLAQSEVEEVEAHVNAAREKVTQPPKRARKDEEVEEEDDRLESGMLVSKGVLDLCGGSFKAAHEFLAKVIPKGSDVTGVMALLCRHDRPLWVVNMTTPGERQHYAIALMEKLFKNLPSYVTVGLLYDIACHLERSCLKWGLLEPYMDNLVFAISVFHVFGHQWACQLIYHPRKCERFGLSDGEGAERLWHAIQHLIAYTRIAGYHLRIYTLDTQFHFINNENLRKMGSWIRRKEPLLENKWTQNEKELTESGQSRSALRKHWLEQVNTQTRPLPSQSKNKGKNAVLECMRLRRAQKALEGRMKHLQEIIGNPDSADYEVATAEADLPKVMEDYEKKTQTLRKKEKALGVGEKSQLHHLVNSVYINKSMNARAVMVRLRERLRACKFELERLERSYRKQRSDQRLDEHTENSVKRHDPGIQELARKYNQIVREMKQLIILRRAPRNAVAPHPIDTSTLFNLDVDDTIWQDIGLNYDEEEENRVPPPWQADENAERLKVERRAMQTWMVEEWEVLDVTINRTDDVNIRHQLQQRERYLCRLCVIWQDVLADWADEWEDFWGPSVQELQDARQRETCAAVDIIEDDGPDAAFEQDVDPVLVEQLETVALADEYRSGMIDETLDFLD</sequence>
<reference evidence="2 3" key="1">
    <citation type="journal article" date="2019" name="Nat. Ecol. Evol.">
        <title>Megaphylogeny resolves global patterns of mushroom evolution.</title>
        <authorList>
            <person name="Varga T."/>
            <person name="Krizsan K."/>
            <person name="Foldi C."/>
            <person name="Dima B."/>
            <person name="Sanchez-Garcia M."/>
            <person name="Sanchez-Ramirez S."/>
            <person name="Szollosi G.J."/>
            <person name="Szarkandi J.G."/>
            <person name="Papp V."/>
            <person name="Albert L."/>
            <person name="Andreopoulos W."/>
            <person name="Angelini C."/>
            <person name="Antonin V."/>
            <person name="Barry K.W."/>
            <person name="Bougher N.L."/>
            <person name="Buchanan P."/>
            <person name="Buyck B."/>
            <person name="Bense V."/>
            <person name="Catcheside P."/>
            <person name="Chovatia M."/>
            <person name="Cooper J."/>
            <person name="Damon W."/>
            <person name="Desjardin D."/>
            <person name="Finy P."/>
            <person name="Geml J."/>
            <person name="Haridas S."/>
            <person name="Hughes K."/>
            <person name="Justo A."/>
            <person name="Karasinski D."/>
            <person name="Kautmanova I."/>
            <person name="Kiss B."/>
            <person name="Kocsube S."/>
            <person name="Kotiranta H."/>
            <person name="LaButti K.M."/>
            <person name="Lechner B.E."/>
            <person name="Liimatainen K."/>
            <person name="Lipzen A."/>
            <person name="Lukacs Z."/>
            <person name="Mihaltcheva S."/>
            <person name="Morgado L.N."/>
            <person name="Niskanen T."/>
            <person name="Noordeloos M.E."/>
            <person name="Ohm R.A."/>
            <person name="Ortiz-Santana B."/>
            <person name="Ovrebo C."/>
            <person name="Racz N."/>
            <person name="Riley R."/>
            <person name="Savchenko A."/>
            <person name="Shiryaev A."/>
            <person name="Soop K."/>
            <person name="Spirin V."/>
            <person name="Szebenyi C."/>
            <person name="Tomsovsky M."/>
            <person name="Tulloss R.E."/>
            <person name="Uehling J."/>
            <person name="Grigoriev I.V."/>
            <person name="Vagvolgyi C."/>
            <person name="Papp T."/>
            <person name="Martin F.M."/>
            <person name="Miettinen O."/>
            <person name="Hibbett D.S."/>
            <person name="Nagy L.G."/>
        </authorList>
    </citation>
    <scope>NUCLEOTIDE SEQUENCE [LARGE SCALE GENOMIC DNA]</scope>
    <source>
        <strain evidence="2 3">CBS 962.96</strain>
    </source>
</reference>
<keyword evidence="3" id="KW-1185">Reference proteome</keyword>
<protein>
    <recommendedName>
        <fullName evidence="4">CxC1-like cysteine cluster associated with KDZ transposases domain-containing protein</fullName>
    </recommendedName>
</protein>
<organism evidence="2 3">
    <name type="scientific">Dendrothele bispora (strain CBS 962.96)</name>
    <dbReference type="NCBI Taxonomy" id="1314807"/>
    <lineage>
        <taxon>Eukaryota</taxon>
        <taxon>Fungi</taxon>
        <taxon>Dikarya</taxon>
        <taxon>Basidiomycota</taxon>
        <taxon>Agaricomycotina</taxon>
        <taxon>Agaricomycetes</taxon>
        <taxon>Agaricomycetidae</taxon>
        <taxon>Agaricales</taxon>
        <taxon>Agaricales incertae sedis</taxon>
        <taxon>Dendrothele</taxon>
    </lineage>
</organism>
<evidence type="ECO:0000256" key="1">
    <source>
        <dbReference type="SAM" id="MobiDB-lite"/>
    </source>
</evidence>
<evidence type="ECO:0000313" key="3">
    <source>
        <dbReference type="Proteomes" id="UP000297245"/>
    </source>
</evidence>
<dbReference type="Proteomes" id="UP000297245">
    <property type="component" value="Unassembled WGS sequence"/>
</dbReference>
<dbReference type="EMBL" id="ML179890">
    <property type="protein sequence ID" value="THU80594.1"/>
    <property type="molecule type" value="Genomic_DNA"/>
</dbReference>
<proteinExistence type="predicted"/>